<dbReference type="Gene3D" id="3.40.50.1360">
    <property type="match status" value="1"/>
</dbReference>
<evidence type="ECO:0000259" key="3">
    <source>
        <dbReference type="Pfam" id="PF01182"/>
    </source>
</evidence>
<dbReference type="GO" id="GO:0006098">
    <property type="term" value="P:pentose-phosphate shunt"/>
    <property type="evidence" value="ECO:0007669"/>
    <property type="project" value="InterPro"/>
</dbReference>
<proteinExistence type="inferred from homology"/>
<dbReference type="Pfam" id="PF01182">
    <property type="entry name" value="Glucosamine_iso"/>
    <property type="match status" value="1"/>
</dbReference>
<dbReference type="EMBL" id="JABSTU010000010">
    <property type="protein sequence ID" value="KAH8019019.1"/>
    <property type="molecule type" value="Genomic_DNA"/>
</dbReference>
<protein>
    <recommendedName>
        <fullName evidence="2">6-phosphogluconolactonase</fullName>
        <shortName evidence="2">6PGL</shortName>
        <ecNumber evidence="2">3.1.1.31</ecNumber>
    </recommendedName>
</protein>
<keyword evidence="2" id="KW-0378">Hydrolase</keyword>
<sequence>MRNSSNCTVRPWGAASSITVNWFPAHVGNLPNDVNHNEEADTAVHELISCPDGSAPILMTRKVIVVADKADLHSRLKDLIQEVADTFVSSGNEFLKVGVSGGSMPGMLAQVLPGVKTVWKKWRFFFCDERLVPIEDAENTYGSYKALLAPKLCLTEEQFVLVNTSLPPSEAAQKYSEKLKEYFKTVPKFDLLLLGMGPDGHTCSLFPGHKLLEVSGKILSLNNFCCSLL</sequence>
<dbReference type="AlphaFoldDB" id="A0A9J6DAF5"/>
<evidence type="ECO:0000256" key="2">
    <source>
        <dbReference type="RuleBase" id="RU365095"/>
    </source>
</evidence>
<dbReference type="GO" id="GO:0005975">
    <property type="term" value="P:carbohydrate metabolic process"/>
    <property type="evidence" value="ECO:0007669"/>
    <property type="project" value="UniProtKB-UniRule"/>
</dbReference>
<organism evidence="4 5">
    <name type="scientific">Rhipicephalus microplus</name>
    <name type="common">Cattle tick</name>
    <name type="synonym">Boophilus microplus</name>
    <dbReference type="NCBI Taxonomy" id="6941"/>
    <lineage>
        <taxon>Eukaryota</taxon>
        <taxon>Metazoa</taxon>
        <taxon>Ecdysozoa</taxon>
        <taxon>Arthropoda</taxon>
        <taxon>Chelicerata</taxon>
        <taxon>Arachnida</taxon>
        <taxon>Acari</taxon>
        <taxon>Parasitiformes</taxon>
        <taxon>Ixodida</taxon>
        <taxon>Ixodoidea</taxon>
        <taxon>Ixodidae</taxon>
        <taxon>Rhipicephalinae</taxon>
        <taxon>Rhipicephalus</taxon>
        <taxon>Boophilus</taxon>
    </lineage>
</organism>
<keyword evidence="5" id="KW-1185">Reference proteome</keyword>
<gene>
    <name evidence="4" type="ORF">HPB51_015645</name>
</gene>
<evidence type="ECO:0000313" key="5">
    <source>
        <dbReference type="Proteomes" id="UP000821866"/>
    </source>
</evidence>
<dbReference type="InterPro" id="IPR039104">
    <property type="entry name" value="6PGL"/>
</dbReference>
<dbReference type="PANTHER" id="PTHR11054:SF0">
    <property type="entry name" value="6-PHOSPHOGLUCONOLACTONASE"/>
    <property type="match status" value="1"/>
</dbReference>
<comment type="catalytic activity">
    <reaction evidence="2">
        <text>6-phospho-D-glucono-1,5-lactone + H2O = 6-phospho-D-gluconate + H(+)</text>
        <dbReference type="Rhea" id="RHEA:12556"/>
        <dbReference type="ChEBI" id="CHEBI:15377"/>
        <dbReference type="ChEBI" id="CHEBI:15378"/>
        <dbReference type="ChEBI" id="CHEBI:57955"/>
        <dbReference type="ChEBI" id="CHEBI:58759"/>
        <dbReference type="EC" id="3.1.1.31"/>
    </reaction>
</comment>
<comment type="similarity">
    <text evidence="1 2">Belongs to the glucosamine/galactosamine-6-phosphate isomerase family. 6-phosphogluconolactonase subfamily.</text>
</comment>
<comment type="caution">
    <text evidence="4">The sequence shown here is derived from an EMBL/GenBank/DDBJ whole genome shotgun (WGS) entry which is preliminary data.</text>
</comment>
<evidence type="ECO:0000313" key="4">
    <source>
        <dbReference type="EMBL" id="KAH8019019.1"/>
    </source>
</evidence>
<comment type="function">
    <text evidence="2">Hydrolysis of 6-phosphogluconolactone to 6-phosphogluconate.</text>
</comment>
<accession>A0A9J6DAF5</accession>
<dbReference type="InterPro" id="IPR037171">
    <property type="entry name" value="NagB/RpiA_transferase-like"/>
</dbReference>
<evidence type="ECO:0000256" key="1">
    <source>
        <dbReference type="ARBA" id="ARBA00010662"/>
    </source>
</evidence>
<dbReference type="SUPFAM" id="SSF100950">
    <property type="entry name" value="NagB/RpiA/CoA transferase-like"/>
    <property type="match status" value="1"/>
</dbReference>
<dbReference type="InterPro" id="IPR005900">
    <property type="entry name" value="6-phosphogluconolactonase_DevB"/>
</dbReference>
<name>A0A9J6DAF5_RHIMP</name>
<dbReference type="Proteomes" id="UP000821866">
    <property type="component" value="Chromosome 8"/>
</dbReference>
<reference evidence="4" key="1">
    <citation type="journal article" date="2020" name="Cell">
        <title>Large-Scale Comparative Analyses of Tick Genomes Elucidate Their Genetic Diversity and Vector Capacities.</title>
        <authorList>
            <consortium name="Tick Genome and Microbiome Consortium (TIGMIC)"/>
            <person name="Jia N."/>
            <person name="Wang J."/>
            <person name="Shi W."/>
            <person name="Du L."/>
            <person name="Sun Y."/>
            <person name="Zhan W."/>
            <person name="Jiang J.F."/>
            <person name="Wang Q."/>
            <person name="Zhang B."/>
            <person name="Ji P."/>
            <person name="Bell-Sakyi L."/>
            <person name="Cui X.M."/>
            <person name="Yuan T.T."/>
            <person name="Jiang B.G."/>
            <person name="Yang W.F."/>
            <person name="Lam T.T."/>
            <person name="Chang Q.C."/>
            <person name="Ding S.J."/>
            <person name="Wang X.J."/>
            <person name="Zhu J.G."/>
            <person name="Ruan X.D."/>
            <person name="Zhao L."/>
            <person name="Wei J.T."/>
            <person name="Ye R.Z."/>
            <person name="Que T.C."/>
            <person name="Du C.H."/>
            <person name="Zhou Y.H."/>
            <person name="Cheng J.X."/>
            <person name="Dai P.F."/>
            <person name="Guo W.B."/>
            <person name="Han X.H."/>
            <person name="Huang E.J."/>
            <person name="Li L.F."/>
            <person name="Wei W."/>
            <person name="Gao Y.C."/>
            <person name="Liu J.Z."/>
            <person name="Shao H.Z."/>
            <person name="Wang X."/>
            <person name="Wang C.C."/>
            <person name="Yang T.C."/>
            <person name="Huo Q.B."/>
            <person name="Li W."/>
            <person name="Chen H.Y."/>
            <person name="Chen S.E."/>
            <person name="Zhou L.G."/>
            <person name="Ni X.B."/>
            <person name="Tian J.H."/>
            <person name="Sheng Y."/>
            <person name="Liu T."/>
            <person name="Pan Y.S."/>
            <person name="Xia L.Y."/>
            <person name="Li J."/>
            <person name="Zhao F."/>
            <person name="Cao W.C."/>
        </authorList>
    </citation>
    <scope>NUCLEOTIDE SEQUENCE</scope>
    <source>
        <strain evidence="4">Rmic-2018</strain>
    </source>
</reference>
<dbReference type="InterPro" id="IPR006148">
    <property type="entry name" value="Glc/Gal-6P_isomerase"/>
</dbReference>
<dbReference type="CDD" id="cd01400">
    <property type="entry name" value="6PGL"/>
    <property type="match status" value="1"/>
</dbReference>
<dbReference type="VEuPathDB" id="VectorBase:LOC119177208"/>
<dbReference type="GO" id="GO:0017057">
    <property type="term" value="F:6-phosphogluconolactonase activity"/>
    <property type="evidence" value="ECO:0007669"/>
    <property type="project" value="UniProtKB-UniRule"/>
</dbReference>
<dbReference type="EC" id="3.1.1.31" evidence="2"/>
<dbReference type="NCBIfam" id="TIGR01198">
    <property type="entry name" value="pgl"/>
    <property type="match status" value="1"/>
</dbReference>
<reference evidence="4" key="2">
    <citation type="submission" date="2021-09" db="EMBL/GenBank/DDBJ databases">
        <authorList>
            <person name="Jia N."/>
            <person name="Wang J."/>
            <person name="Shi W."/>
            <person name="Du L."/>
            <person name="Sun Y."/>
            <person name="Zhan W."/>
            <person name="Jiang J."/>
            <person name="Wang Q."/>
            <person name="Zhang B."/>
            <person name="Ji P."/>
            <person name="Sakyi L.B."/>
            <person name="Cui X."/>
            <person name="Yuan T."/>
            <person name="Jiang B."/>
            <person name="Yang W."/>
            <person name="Lam T.T.-Y."/>
            <person name="Chang Q."/>
            <person name="Ding S."/>
            <person name="Wang X."/>
            <person name="Zhu J."/>
            <person name="Ruan X."/>
            <person name="Zhao L."/>
            <person name="Wei J."/>
            <person name="Que T."/>
            <person name="Du C."/>
            <person name="Cheng J."/>
            <person name="Dai P."/>
            <person name="Han X."/>
            <person name="Huang E."/>
            <person name="Gao Y."/>
            <person name="Liu J."/>
            <person name="Shao H."/>
            <person name="Ye R."/>
            <person name="Li L."/>
            <person name="Wei W."/>
            <person name="Wang X."/>
            <person name="Wang C."/>
            <person name="Huo Q."/>
            <person name="Li W."/>
            <person name="Guo W."/>
            <person name="Chen H."/>
            <person name="Chen S."/>
            <person name="Zhou L."/>
            <person name="Zhou L."/>
            <person name="Ni X."/>
            <person name="Tian J."/>
            <person name="Zhou Y."/>
            <person name="Sheng Y."/>
            <person name="Liu T."/>
            <person name="Pan Y."/>
            <person name="Xia L."/>
            <person name="Li J."/>
            <person name="Zhao F."/>
            <person name="Cao W."/>
        </authorList>
    </citation>
    <scope>NUCLEOTIDE SEQUENCE</scope>
    <source>
        <strain evidence="4">Rmic-2018</strain>
        <tissue evidence="4">Larvae</tissue>
    </source>
</reference>
<feature type="domain" description="Glucosamine/galactosamine-6-phosphate isomerase" evidence="3">
    <location>
        <begin position="68"/>
        <end position="217"/>
    </location>
</feature>
<comment type="pathway">
    <text evidence="2">Carbohydrate degradation; pentose phosphate pathway; D-ribulose 5-phosphate from D-glucose 6-phosphate (oxidative stage): step 2/3.</text>
</comment>
<dbReference type="PANTHER" id="PTHR11054">
    <property type="entry name" value="6-PHOSPHOGLUCONOLACTONASE"/>
    <property type="match status" value="1"/>
</dbReference>